<name>A0ACD5A579_9ACTN</name>
<sequence>MESSARRGWLSCEVTWSVEPDALDRVLAGGEAARFLDLAVTGAQTMRVQVTSRAARIDLESATLFGEGVTLVDDGERIHCLGHGRGERLVLDRSWVPRGRCEAPVVVVDGPYVEDCPLEDGRAGKAVSVVLREPGAPERYRQQVFVDPERPAHGLTGRVLELVLGDAGVHRPGGYPIGEVAALVAETGVPVGCAVDALGATPEYVPHRLGGFRIDRWDSGEDDDLTRQPERRAGAPRADVRDAPVVAPASRRDPDTAPVTSRMLPRDEELPGHDPEEVRKPPPPRQTTDAPLGLLIEQRLLSDLTSVVNRALRPLAGASFTFSPRSATVPWLATARQGVLARETDKVNHTFPPGLDILGFCLLHDLVPPSPLGGYAGPSVDVPGWGTIRGRGLLDREAMKAAKAAVTTGTVPAAVLARLPADVTAALTAAGTDWTLLTPEQKLQLAHATLLETSGTLVLPTLPSTLPFNVSDIIVGELSSYTATWGLPRAPDGSCPLITSMTCTGRGIYARLSLGSLALSGNVTRSLGTRYWLVLAASALVPLLMPGLAWVLGVLSSAAAFVVLDAARARLRISGLTADIALRLSPDTGARIQPTITVSCSGRVSADLTSAVPSALHRIVDLVLEALARIGGPVLQILGSTLGRTLTTALRDRVGGSADPATLFGLDVPRTGASVTGGGSSFLYVESQLAAPSGYPVALTTVREAGPSPVLSDASRLVAADGRHYASVLSSENTLNVLLAAAHRRGEFGARLTTGQQGTLRMLTRPPFTPVFSGGVTVAALAPPRLTLQRALPTAPTPHGVLRTEFALTVQDSKETWSRLLFTATAPARVVAGSAPGSTTPKIDLLSMAVAPLDVLVDQAGTTVQVTRVQAVDLVRQTITEEVEDVRGKKKTKTWVETYEREIDQALTASEAQALAPLAVTAARYGFGGVRGLGRLPYRDGVRADGAFVDPKDPAAGIDPVTRLTYTLTGTDPDDLPNPRPGYALADLGFRDGLAFHHLSLAGLAATAVDPTLEQLLVANWAALFYGALGAPDFT</sequence>
<evidence type="ECO:0000313" key="2">
    <source>
        <dbReference type="Proteomes" id="UP001432251"/>
    </source>
</evidence>
<evidence type="ECO:0000313" key="1">
    <source>
        <dbReference type="EMBL" id="WWQ62357.1"/>
    </source>
</evidence>
<protein>
    <submittedName>
        <fullName evidence="1">Uncharacterized protein</fullName>
    </submittedName>
</protein>
<accession>A0ACD5A579</accession>
<reference evidence="1" key="1">
    <citation type="journal article" date="2025" name="Int. J. Syst. Evol. Microbiol.">
        <title>Streptomyces citrinus sp. nov., with yellow diffusible pigment.</title>
        <authorList>
            <person name="He Y."/>
            <person name="Yang E."/>
            <person name="Xu J."/>
            <person name="Sun Y."/>
            <person name="Sun L."/>
        </authorList>
    </citation>
    <scope>NUCLEOTIDE SEQUENCE</scope>
    <source>
        <strain evidence="1">Q6</strain>
    </source>
</reference>
<gene>
    <name evidence="1" type="ORF">V2W30_02585</name>
</gene>
<dbReference type="EMBL" id="CP146022">
    <property type="protein sequence ID" value="WWQ62357.1"/>
    <property type="molecule type" value="Genomic_DNA"/>
</dbReference>
<dbReference type="Proteomes" id="UP001432251">
    <property type="component" value="Chromosome"/>
</dbReference>
<organism evidence="1 2">
    <name type="scientific">Streptomyces citrinus</name>
    <dbReference type="NCBI Taxonomy" id="3118173"/>
    <lineage>
        <taxon>Bacteria</taxon>
        <taxon>Bacillati</taxon>
        <taxon>Actinomycetota</taxon>
        <taxon>Actinomycetes</taxon>
        <taxon>Kitasatosporales</taxon>
        <taxon>Streptomycetaceae</taxon>
        <taxon>Streptomyces</taxon>
    </lineage>
</organism>
<proteinExistence type="predicted"/>
<keyword evidence="2" id="KW-1185">Reference proteome</keyword>